<feature type="signal peptide" evidence="5">
    <location>
        <begin position="1"/>
        <end position="22"/>
    </location>
</feature>
<accession>A0A482XLR0</accession>
<evidence type="ECO:0000256" key="1">
    <source>
        <dbReference type="ARBA" id="ARBA00004613"/>
    </source>
</evidence>
<dbReference type="Gene3D" id="2.120.10.30">
    <property type="entry name" value="TolB, C-terminal domain"/>
    <property type="match status" value="1"/>
</dbReference>
<feature type="chain" id="PRO_5019792456" description="Bee-milk protein" evidence="5">
    <location>
        <begin position="23"/>
        <end position="420"/>
    </location>
</feature>
<evidence type="ECO:0000256" key="2">
    <source>
        <dbReference type="ARBA" id="ARBA00009127"/>
    </source>
</evidence>
<dbReference type="InParanoid" id="A0A482XLR0"/>
<dbReference type="OrthoDB" id="8184345at2759"/>
<dbReference type="GO" id="GO:0005576">
    <property type="term" value="C:extracellular region"/>
    <property type="evidence" value="ECO:0007669"/>
    <property type="project" value="UniProtKB-SubCell"/>
</dbReference>
<dbReference type="SMR" id="A0A482XLR0"/>
<reference evidence="6 7" key="1">
    <citation type="journal article" date="2017" name="Gigascience">
        <title>Genome sequence of the small brown planthopper, Laodelphax striatellus.</title>
        <authorList>
            <person name="Zhu J."/>
            <person name="Jiang F."/>
            <person name="Wang X."/>
            <person name="Yang P."/>
            <person name="Bao Y."/>
            <person name="Zhao W."/>
            <person name="Wang W."/>
            <person name="Lu H."/>
            <person name="Wang Q."/>
            <person name="Cui N."/>
            <person name="Li J."/>
            <person name="Chen X."/>
            <person name="Luo L."/>
            <person name="Yu J."/>
            <person name="Kang L."/>
            <person name="Cui F."/>
        </authorList>
    </citation>
    <scope>NUCLEOTIDE SEQUENCE [LARGE SCALE GENOMIC DNA]</scope>
    <source>
        <strain evidence="6">Lst14</strain>
    </source>
</reference>
<dbReference type="EMBL" id="QKKF02005739">
    <property type="protein sequence ID" value="RZF46763.1"/>
    <property type="molecule type" value="Genomic_DNA"/>
</dbReference>
<dbReference type="PANTHER" id="PTHR10009">
    <property type="entry name" value="PROTEIN YELLOW-RELATED"/>
    <property type="match status" value="1"/>
</dbReference>
<dbReference type="PANTHER" id="PTHR10009:SF7">
    <property type="entry name" value="GH10609P-RELATED"/>
    <property type="match status" value="1"/>
</dbReference>
<comment type="caution">
    <text evidence="6">The sequence shown here is derived from an EMBL/GenBank/DDBJ whole genome shotgun (WGS) entry which is preliminary data.</text>
</comment>
<comment type="subcellular location">
    <subcellularLocation>
        <location evidence="1">Secreted</location>
    </subcellularLocation>
</comment>
<dbReference type="Proteomes" id="UP000291343">
    <property type="component" value="Unassembled WGS sequence"/>
</dbReference>
<keyword evidence="5" id="KW-0732">Signal</keyword>
<evidence type="ECO:0000313" key="7">
    <source>
        <dbReference type="Proteomes" id="UP000291343"/>
    </source>
</evidence>
<dbReference type="FunCoup" id="A0A482XLR0">
    <property type="interactions" value="12"/>
</dbReference>
<dbReference type="PRINTS" id="PR01366">
    <property type="entry name" value="ROYALJELLY"/>
</dbReference>
<name>A0A482XLR0_LAOST</name>
<comment type="similarity">
    <text evidence="2">Belongs to the major royal jelly protein family.</text>
</comment>
<proteinExistence type="inferred from homology"/>
<evidence type="ECO:0000256" key="3">
    <source>
        <dbReference type="ARBA" id="ARBA00022525"/>
    </source>
</evidence>
<organism evidence="6 7">
    <name type="scientific">Laodelphax striatellus</name>
    <name type="common">Small brown planthopper</name>
    <name type="synonym">Delphax striatella</name>
    <dbReference type="NCBI Taxonomy" id="195883"/>
    <lineage>
        <taxon>Eukaryota</taxon>
        <taxon>Metazoa</taxon>
        <taxon>Ecdysozoa</taxon>
        <taxon>Arthropoda</taxon>
        <taxon>Hexapoda</taxon>
        <taxon>Insecta</taxon>
        <taxon>Pterygota</taxon>
        <taxon>Neoptera</taxon>
        <taxon>Paraneoptera</taxon>
        <taxon>Hemiptera</taxon>
        <taxon>Auchenorrhyncha</taxon>
        <taxon>Fulgoroidea</taxon>
        <taxon>Delphacidae</taxon>
        <taxon>Criomorphinae</taxon>
        <taxon>Laodelphax</taxon>
    </lineage>
</organism>
<evidence type="ECO:0000256" key="4">
    <source>
        <dbReference type="ARBA" id="ARBA00023180"/>
    </source>
</evidence>
<protein>
    <recommendedName>
        <fullName evidence="8">Bee-milk protein</fullName>
    </recommendedName>
</protein>
<evidence type="ECO:0000313" key="6">
    <source>
        <dbReference type="EMBL" id="RZF46763.1"/>
    </source>
</evidence>
<keyword evidence="3" id="KW-0964">Secreted</keyword>
<gene>
    <name evidence="6" type="ORF">LSTR_LSTR002626</name>
</gene>
<keyword evidence="7" id="KW-1185">Reference proteome</keyword>
<evidence type="ECO:0000256" key="5">
    <source>
        <dbReference type="SAM" id="SignalP"/>
    </source>
</evidence>
<dbReference type="InterPro" id="IPR011042">
    <property type="entry name" value="6-blade_b-propeller_TolB-like"/>
</dbReference>
<dbReference type="InterPro" id="IPR017996">
    <property type="entry name" value="MRJP/yellow-related"/>
</dbReference>
<evidence type="ECO:0008006" key="8">
    <source>
        <dbReference type="Google" id="ProtNLM"/>
    </source>
</evidence>
<dbReference type="AlphaFoldDB" id="A0A482XLR0"/>
<keyword evidence="4" id="KW-0325">Glycoprotein</keyword>
<sequence length="420" mass="47410">MESYIILSLVLLAVGDVSQVYSQIEDRAAKKLKLYYESEVPLYTDNPNIPSTDSRQTTIPINIAMIDADYWWDEKTKTEKVFVTTPRQKPGTPASLSTIVYSQENKMQLLAPYPSWKEHDIRAGCDSIISVFRTQVDECGRLWVIDTGIVDSATAQSRKLCQPKILIYDLKTDKLIGKYEVPNDLLVDQISLLITIVVDNRDGDCKNSYAYVADTTGFQIIVFESATGKFWQFKNKYMFPFPEDGTFQIAGVNFDFMDGILGMAIGPLYQGDRTVFFHSLAGRKESYVQTSVLRNSSLSGDLDSAKQFFYLSSGARPSQSAAEAMTRHGALIFGLLSENALACWNKNTPFRTQNFKKLEKDDVRLQFLSGVKIVNDVLILVSSRLQNYFIDAVNDEEINYRVFLASVDQITKGTKCHKYS</sequence>
<dbReference type="Pfam" id="PF03022">
    <property type="entry name" value="MRJP"/>
    <property type="match status" value="1"/>
</dbReference>